<evidence type="ECO:0000256" key="4">
    <source>
        <dbReference type="ARBA" id="ARBA00022692"/>
    </source>
</evidence>
<dbReference type="Pfam" id="PF07885">
    <property type="entry name" value="Ion_trans_2"/>
    <property type="match status" value="1"/>
</dbReference>
<dbReference type="SUPFAM" id="SSF51735">
    <property type="entry name" value="NAD(P)-binding Rossmann-fold domains"/>
    <property type="match status" value="1"/>
</dbReference>
<proteinExistence type="predicted"/>
<evidence type="ECO:0000259" key="13">
    <source>
        <dbReference type="PROSITE" id="PS51201"/>
    </source>
</evidence>
<dbReference type="PROSITE" id="PS51201">
    <property type="entry name" value="RCK_N"/>
    <property type="match status" value="1"/>
</dbReference>
<evidence type="ECO:0000256" key="11">
    <source>
        <dbReference type="ARBA" id="ARBA00034430"/>
    </source>
</evidence>
<dbReference type="PANTHER" id="PTHR10027:SF10">
    <property type="entry name" value="SLOWPOKE 2, ISOFORM D"/>
    <property type="match status" value="1"/>
</dbReference>
<keyword evidence="3" id="KW-0633">Potassium transport</keyword>
<feature type="transmembrane region" description="Helical" evidence="12">
    <location>
        <begin position="21"/>
        <end position="39"/>
    </location>
</feature>
<dbReference type="Proteomes" id="UP001589838">
    <property type="component" value="Unassembled WGS sequence"/>
</dbReference>
<keyword evidence="2" id="KW-0813">Transport</keyword>
<dbReference type="SUPFAM" id="SSF81324">
    <property type="entry name" value="Voltage-gated potassium channels"/>
    <property type="match status" value="1"/>
</dbReference>
<dbReference type="Gene3D" id="3.40.50.720">
    <property type="entry name" value="NAD(P)-binding Rossmann-like Domain"/>
    <property type="match status" value="1"/>
</dbReference>
<dbReference type="Pfam" id="PF22614">
    <property type="entry name" value="Slo-like_RCK"/>
    <property type="match status" value="1"/>
</dbReference>
<accession>A0ABV6KI89</accession>
<name>A0ABV6KI89_9BACI</name>
<comment type="caution">
    <text evidence="14">The sequence shown here is derived from an EMBL/GenBank/DDBJ whole genome shotgun (WGS) entry which is preliminary data.</text>
</comment>
<evidence type="ECO:0000256" key="7">
    <source>
        <dbReference type="ARBA" id="ARBA00022989"/>
    </source>
</evidence>
<feature type="transmembrane region" description="Helical" evidence="12">
    <location>
        <begin position="75"/>
        <end position="96"/>
    </location>
</feature>
<evidence type="ECO:0000313" key="14">
    <source>
        <dbReference type="EMBL" id="MFC0472964.1"/>
    </source>
</evidence>
<keyword evidence="4 12" id="KW-0812">Transmembrane</keyword>
<dbReference type="GO" id="GO:0034220">
    <property type="term" value="P:monoatomic ion transmembrane transport"/>
    <property type="evidence" value="ECO:0007669"/>
    <property type="project" value="UniProtKB-KW"/>
</dbReference>
<evidence type="ECO:0000256" key="2">
    <source>
        <dbReference type="ARBA" id="ARBA00022448"/>
    </source>
</evidence>
<dbReference type="Gene3D" id="1.10.287.70">
    <property type="match status" value="1"/>
</dbReference>
<dbReference type="InterPro" id="IPR013099">
    <property type="entry name" value="K_chnl_dom"/>
</dbReference>
<comment type="catalytic activity">
    <reaction evidence="11">
        <text>K(+)(in) = K(+)(out)</text>
        <dbReference type="Rhea" id="RHEA:29463"/>
        <dbReference type="ChEBI" id="CHEBI:29103"/>
    </reaction>
</comment>
<evidence type="ECO:0000256" key="8">
    <source>
        <dbReference type="ARBA" id="ARBA00023065"/>
    </source>
</evidence>
<dbReference type="InterPro" id="IPR036291">
    <property type="entry name" value="NAD(P)-bd_dom_sf"/>
</dbReference>
<evidence type="ECO:0000256" key="1">
    <source>
        <dbReference type="ARBA" id="ARBA00004651"/>
    </source>
</evidence>
<comment type="subcellular location">
    <subcellularLocation>
        <location evidence="1">Cell membrane</location>
        <topology evidence="1">Multi-pass membrane protein</topology>
    </subcellularLocation>
</comment>
<feature type="domain" description="RCK N-terminal" evidence="13">
    <location>
        <begin position="116"/>
        <end position="244"/>
    </location>
</feature>
<keyword evidence="7 12" id="KW-1133">Transmembrane helix</keyword>
<dbReference type="EMBL" id="JBHLUX010000090">
    <property type="protein sequence ID" value="MFC0472964.1"/>
    <property type="molecule type" value="Genomic_DNA"/>
</dbReference>
<sequence length="266" mass="30462">MVLSLIKKVLQKSISISHWKLMIMGVLFIIISSFIIYLLEPNEYKNPLNGFWFVMTTISQVGFGDYIPKTTIGRLYTVILYLVGVGFFAIIVTKWVDLLNNYEELKEEEILGYTGKNHLVMINWSQKAKITIEEILERNENVDIVLLDQLHNPPMKNNHFHYVQGNATKTEALKRANVLDAQSICIFAPEFTVDEMAGDGKTLLIASTIKQLAEKEKGNIYIIVEILDEDHIKNTNLDCVDEYILSNKPFSHLMAKTALHTNFDYT</sequence>
<evidence type="ECO:0000256" key="3">
    <source>
        <dbReference type="ARBA" id="ARBA00022538"/>
    </source>
</evidence>
<keyword evidence="5" id="KW-0631">Potassium channel</keyword>
<evidence type="ECO:0000256" key="9">
    <source>
        <dbReference type="ARBA" id="ARBA00023136"/>
    </source>
</evidence>
<evidence type="ECO:0000313" key="15">
    <source>
        <dbReference type="Proteomes" id="UP001589838"/>
    </source>
</evidence>
<organism evidence="14 15">
    <name type="scientific">Halalkalibacter kiskunsagensis</name>
    <dbReference type="NCBI Taxonomy" id="1548599"/>
    <lineage>
        <taxon>Bacteria</taxon>
        <taxon>Bacillati</taxon>
        <taxon>Bacillota</taxon>
        <taxon>Bacilli</taxon>
        <taxon>Bacillales</taxon>
        <taxon>Bacillaceae</taxon>
        <taxon>Halalkalibacter</taxon>
    </lineage>
</organism>
<keyword evidence="8" id="KW-0406">Ion transport</keyword>
<dbReference type="InterPro" id="IPR047871">
    <property type="entry name" value="K_chnl_Slo-like"/>
</dbReference>
<keyword evidence="15" id="KW-1185">Reference proteome</keyword>
<evidence type="ECO:0000256" key="6">
    <source>
        <dbReference type="ARBA" id="ARBA00022958"/>
    </source>
</evidence>
<keyword evidence="9 12" id="KW-0472">Membrane</keyword>
<evidence type="ECO:0000256" key="10">
    <source>
        <dbReference type="ARBA" id="ARBA00023303"/>
    </source>
</evidence>
<protein>
    <submittedName>
        <fullName evidence="14">Potassium channel family protein</fullName>
    </submittedName>
</protein>
<dbReference type="PANTHER" id="PTHR10027">
    <property type="entry name" value="CALCIUM-ACTIVATED POTASSIUM CHANNEL ALPHA CHAIN"/>
    <property type="match status" value="1"/>
</dbReference>
<keyword evidence="6" id="KW-0630">Potassium</keyword>
<gene>
    <name evidence="14" type="ORF">ACFFHM_21345</name>
</gene>
<keyword evidence="10 14" id="KW-0407">Ion channel</keyword>
<reference evidence="14 15" key="1">
    <citation type="submission" date="2024-09" db="EMBL/GenBank/DDBJ databases">
        <authorList>
            <person name="Sun Q."/>
            <person name="Mori K."/>
        </authorList>
    </citation>
    <scope>NUCLEOTIDE SEQUENCE [LARGE SCALE GENOMIC DNA]</scope>
    <source>
        <strain evidence="14 15">NCAIM B.02610</strain>
    </source>
</reference>
<dbReference type="RefSeq" id="WP_335961249.1">
    <property type="nucleotide sequence ID" value="NZ_JAXBLX010000015.1"/>
</dbReference>
<evidence type="ECO:0000256" key="5">
    <source>
        <dbReference type="ARBA" id="ARBA00022826"/>
    </source>
</evidence>
<dbReference type="InterPro" id="IPR003148">
    <property type="entry name" value="RCK_N"/>
</dbReference>
<evidence type="ECO:0000256" key="12">
    <source>
        <dbReference type="SAM" id="Phobius"/>
    </source>
</evidence>